<feature type="compositionally biased region" description="Basic and acidic residues" evidence="1">
    <location>
        <begin position="47"/>
        <end position="79"/>
    </location>
</feature>
<evidence type="ECO:0000313" key="3">
    <source>
        <dbReference type="Proteomes" id="UP000178109"/>
    </source>
</evidence>
<organism evidence="2 3">
    <name type="scientific">Candidatus Komeilibacteria bacterium RIFCSPLOWO2_02_FULL_48_11</name>
    <dbReference type="NCBI Taxonomy" id="1798553"/>
    <lineage>
        <taxon>Bacteria</taxon>
        <taxon>Candidatus Komeiliibacteriota</taxon>
    </lineage>
</organism>
<evidence type="ECO:0000313" key="2">
    <source>
        <dbReference type="EMBL" id="OGY92258.1"/>
    </source>
</evidence>
<feature type="region of interest" description="Disordered" evidence="1">
    <location>
        <begin position="40"/>
        <end position="79"/>
    </location>
</feature>
<evidence type="ECO:0000256" key="1">
    <source>
        <dbReference type="SAM" id="MobiDB-lite"/>
    </source>
</evidence>
<feature type="region of interest" description="Disordered" evidence="1">
    <location>
        <begin position="1"/>
        <end position="22"/>
    </location>
</feature>
<sequence>MKVLPAFRGAGSTTLSTPIGNGNFARTAAQLCAKGRAEEAVQMSRSHAPEGREFPKKEPFGFRKGGDRMTHARPWPEAD</sequence>
<proteinExistence type="predicted"/>
<feature type="compositionally biased region" description="Polar residues" evidence="1">
    <location>
        <begin position="11"/>
        <end position="20"/>
    </location>
</feature>
<dbReference type="AlphaFoldDB" id="A0A1G2BTB3"/>
<dbReference type="Proteomes" id="UP000178109">
    <property type="component" value="Unassembled WGS sequence"/>
</dbReference>
<dbReference type="EMBL" id="MHKO01000025">
    <property type="protein sequence ID" value="OGY92258.1"/>
    <property type="molecule type" value="Genomic_DNA"/>
</dbReference>
<protein>
    <submittedName>
        <fullName evidence="2">Uncharacterized protein</fullName>
    </submittedName>
</protein>
<gene>
    <name evidence="2" type="ORF">A3H70_03390</name>
</gene>
<name>A0A1G2BTB3_9BACT</name>
<reference evidence="2 3" key="1">
    <citation type="journal article" date="2016" name="Nat. Commun.">
        <title>Thousands of microbial genomes shed light on interconnected biogeochemical processes in an aquifer system.</title>
        <authorList>
            <person name="Anantharaman K."/>
            <person name="Brown C.T."/>
            <person name="Hug L.A."/>
            <person name="Sharon I."/>
            <person name="Castelle C.J."/>
            <person name="Probst A.J."/>
            <person name="Thomas B.C."/>
            <person name="Singh A."/>
            <person name="Wilkins M.J."/>
            <person name="Karaoz U."/>
            <person name="Brodie E.L."/>
            <person name="Williams K.H."/>
            <person name="Hubbard S.S."/>
            <person name="Banfield J.F."/>
        </authorList>
    </citation>
    <scope>NUCLEOTIDE SEQUENCE [LARGE SCALE GENOMIC DNA]</scope>
</reference>
<accession>A0A1G2BTB3</accession>
<comment type="caution">
    <text evidence="2">The sequence shown here is derived from an EMBL/GenBank/DDBJ whole genome shotgun (WGS) entry which is preliminary data.</text>
</comment>